<evidence type="ECO:0000313" key="1">
    <source>
        <dbReference type="EMBL" id="JAE12518.1"/>
    </source>
</evidence>
<accession>A0A0A9FW16</accession>
<reference evidence="1" key="2">
    <citation type="journal article" date="2015" name="Data Brief">
        <title>Shoot transcriptome of the giant reed, Arundo donax.</title>
        <authorList>
            <person name="Barrero R.A."/>
            <person name="Guerrero F.D."/>
            <person name="Moolhuijzen P."/>
            <person name="Goolsby J.A."/>
            <person name="Tidwell J."/>
            <person name="Bellgard S.E."/>
            <person name="Bellgard M.I."/>
        </authorList>
    </citation>
    <scope>NUCLEOTIDE SEQUENCE</scope>
    <source>
        <tissue evidence="1">Shoot tissue taken approximately 20 cm above the soil surface</tissue>
    </source>
</reference>
<name>A0A0A9FW16_ARUDO</name>
<sequence length="24" mass="2485">MPSSIILVNAAASSAQQGDFHNIL</sequence>
<protein>
    <submittedName>
        <fullName evidence="1">Uncharacterized protein</fullName>
    </submittedName>
</protein>
<dbReference type="AlphaFoldDB" id="A0A0A9FW16"/>
<reference evidence="1" key="1">
    <citation type="submission" date="2014-09" db="EMBL/GenBank/DDBJ databases">
        <authorList>
            <person name="Magalhaes I.L.F."/>
            <person name="Oliveira U."/>
            <person name="Santos F.R."/>
            <person name="Vidigal T.H.D.A."/>
            <person name="Brescovit A.D."/>
            <person name="Santos A.J."/>
        </authorList>
    </citation>
    <scope>NUCLEOTIDE SEQUENCE</scope>
    <source>
        <tissue evidence="1">Shoot tissue taken approximately 20 cm above the soil surface</tissue>
    </source>
</reference>
<organism evidence="1">
    <name type="scientific">Arundo donax</name>
    <name type="common">Giant reed</name>
    <name type="synonym">Donax arundinaceus</name>
    <dbReference type="NCBI Taxonomy" id="35708"/>
    <lineage>
        <taxon>Eukaryota</taxon>
        <taxon>Viridiplantae</taxon>
        <taxon>Streptophyta</taxon>
        <taxon>Embryophyta</taxon>
        <taxon>Tracheophyta</taxon>
        <taxon>Spermatophyta</taxon>
        <taxon>Magnoliopsida</taxon>
        <taxon>Liliopsida</taxon>
        <taxon>Poales</taxon>
        <taxon>Poaceae</taxon>
        <taxon>PACMAD clade</taxon>
        <taxon>Arundinoideae</taxon>
        <taxon>Arundineae</taxon>
        <taxon>Arundo</taxon>
    </lineage>
</organism>
<proteinExistence type="predicted"/>
<dbReference type="EMBL" id="GBRH01185378">
    <property type="protein sequence ID" value="JAE12518.1"/>
    <property type="molecule type" value="Transcribed_RNA"/>
</dbReference>